<dbReference type="GO" id="GO:0006353">
    <property type="term" value="P:DNA-templated transcription termination"/>
    <property type="evidence" value="ECO:0007669"/>
    <property type="project" value="UniProtKB-KW"/>
</dbReference>
<keyword evidence="2" id="KW-0805">Transcription regulation</keyword>
<dbReference type="InterPro" id="IPR003690">
    <property type="entry name" value="MTERF"/>
</dbReference>
<dbReference type="Pfam" id="PF02536">
    <property type="entry name" value="mTERF"/>
    <property type="match status" value="2"/>
</dbReference>
<accession>A0AAV6INA3</accession>
<proteinExistence type="inferred from homology"/>
<comment type="caution">
    <text evidence="4">The sequence shown here is derived from an EMBL/GenBank/DDBJ whole genome shotgun (WGS) entry which is preliminary data.</text>
</comment>
<dbReference type="Proteomes" id="UP000823749">
    <property type="component" value="Chromosome 10"/>
</dbReference>
<dbReference type="EMBL" id="JACTNZ010000010">
    <property type="protein sequence ID" value="KAG5529340.1"/>
    <property type="molecule type" value="Genomic_DNA"/>
</dbReference>
<evidence type="ECO:0000256" key="3">
    <source>
        <dbReference type="ARBA" id="ARBA00022946"/>
    </source>
</evidence>
<comment type="similarity">
    <text evidence="1">Belongs to the mTERF family.</text>
</comment>
<evidence type="ECO:0000313" key="5">
    <source>
        <dbReference type="Proteomes" id="UP000823749"/>
    </source>
</evidence>
<keyword evidence="5" id="KW-1185">Reference proteome</keyword>
<reference evidence="4" key="1">
    <citation type="submission" date="2020-08" db="EMBL/GenBank/DDBJ databases">
        <title>Plant Genome Project.</title>
        <authorList>
            <person name="Zhang R.-G."/>
        </authorList>
    </citation>
    <scope>NUCLEOTIDE SEQUENCE</scope>
    <source>
        <strain evidence="4">WSP0</strain>
        <tissue evidence="4">Leaf</tissue>
    </source>
</reference>
<protein>
    <recommendedName>
        <fullName evidence="6">Mitochondrial transcription termination factor family protein</fullName>
    </recommendedName>
</protein>
<evidence type="ECO:0008006" key="6">
    <source>
        <dbReference type="Google" id="ProtNLM"/>
    </source>
</evidence>
<dbReference type="Gene3D" id="1.25.70.10">
    <property type="entry name" value="Transcription termination factor 3, mitochondrial"/>
    <property type="match status" value="1"/>
</dbReference>
<evidence type="ECO:0000313" key="4">
    <source>
        <dbReference type="EMBL" id="KAG5529340.1"/>
    </source>
</evidence>
<gene>
    <name evidence="4" type="ORF">RHGRI_029896</name>
</gene>
<dbReference type="AlphaFoldDB" id="A0AAV6INA3"/>
<dbReference type="PANTHER" id="PTHR13068">
    <property type="entry name" value="CGI-12 PROTEIN-RELATED"/>
    <property type="match status" value="1"/>
</dbReference>
<keyword evidence="3" id="KW-0809">Transit peptide</keyword>
<organism evidence="4 5">
    <name type="scientific">Rhododendron griersonianum</name>
    <dbReference type="NCBI Taxonomy" id="479676"/>
    <lineage>
        <taxon>Eukaryota</taxon>
        <taxon>Viridiplantae</taxon>
        <taxon>Streptophyta</taxon>
        <taxon>Embryophyta</taxon>
        <taxon>Tracheophyta</taxon>
        <taxon>Spermatophyta</taxon>
        <taxon>Magnoliopsida</taxon>
        <taxon>eudicotyledons</taxon>
        <taxon>Gunneridae</taxon>
        <taxon>Pentapetalae</taxon>
        <taxon>asterids</taxon>
        <taxon>Ericales</taxon>
        <taxon>Ericaceae</taxon>
        <taxon>Ericoideae</taxon>
        <taxon>Rhodoreae</taxon>
        <taxon>Rhododendron</taxon>
    </lineage>
</organism>
<evidence type="ECO:0000256" key="2">
    <source>
        <dbReference type="ARBA" id="ARBA00022472"/>
    </source>
</evidence>
<dbReference type="SMART" id="SM00733">
    <property type="entry name" value="Mterf"/>
    <property type="match status" value="6"/>
</dbReference>
<dbReference type="InterPro" id="IPR038538">
    <property type="entry name" value="MTERF_sf"/>
</dbReference>
<dbReference type="GO" id="GO:0003676">
    <property type="term" value="F:nucleic acid binding"/>
    <property type="evidence" value="ECO:0007669"/>
    <property type="project" value="InterPro"/>
</dbReference>
<dbReference type="PANTHER" id="PTHR13068:SF173">
    <property type="entry name" value="EMB|CAB62602.1"/>
    <property type="match status" value="1"/>
</dbReference>
<keyword evidence="2" id="KW-0806">Transcription termination</keyword>
<evidence type="ECO:0000256" key="1">
    <source>
        <dbReference type="ARBA" id="ARBA00007692"/>
    </source>
</evidence>
<keyword evidence="2" id="KW-0804">Transcription</keyword>
<dbReference type="FunFam" id="1.25.70.10:FF:000001">
    <property type="entry name" value="Mitochondrial transcription termination factor-like"/>
    <property type="match status" value="1"/>
</dbReference>
<name>A0AAV6INA3_9ERIC</name>
<sequence>MQNLISHLRAKRLYPKPNNYSYFLCFFSSSVSSTRTSTPTSNSSISNFLIETLAFSQPQAVSISNRFPSGKSLEKPHSVVQFLKQLDFSDAHIRSSIRRSPEILFSDVDKTLKPKVQFFEGLGFTGPDLGNFISTHPRALLYSLERTLIPCVDIIKKTLVKDKNNQDLIQVLQRSHWGSSASRLKCNIAFLESCGLVGSQLSMLLKKQPRLFFISETALRDLLSRVLDMGFSVDSGMFVHAVSTVGGMSAETFSRKFELFRSFGFSEEECMDMFRRAPMLLAVSEGKLKLGMEFFLYDVKLERSALVSWPTCLTYSMGERVLPRYRVLQVLKCKRLLKKEPILNVLVLTEEKFLEKFISRFRDDAEDLLVAYKGDP</sequence>